<feature type="compositionally biased region" description="Acidic residues" evidence="1">
    <location>
        <begin position="44"/>
        <end position="55"/>
    </location>
</feature>
<organism evidence="2 3">
    <name type="scientific">Bathycoccus prasinos</name>
    <dbReference type="NCBI Taxonomy" id="41875"/>
    <lineage>
        <taxon>Eukaryota</taxon>
        <taxon>Viridiplantae</taxon>
        <taxon>Chlorophyta</taxon>
        <taxon>Mamiellophyceae</taxon>
        <taxon>Mamiellales</taxon>
        <taxon>Bathycoccaceae</taxon>
        <taxon>Bathycoccus</taxon>
    </lineage>
</organism>
<evidence type="ECO:0000256" key="1">
    <source>
        <dbReference type="SAM" id="MobiDB-lite"/>
    </source>
</evidence>
<feature type="compositionally biased region" description="Low complexity" evidence="1">
    <location>
        <begin position="33"/>
        <end position="43"/>
    </location>
</feature>
<gene>
    <name evidence="2" type="ORF">Bathy04g02750</name>
</gene>
<protein>
    <submittedName>
        <fullName evidence="2">Uncharacterized protein</fullName>
    </submittedName>
</protein>
<dbReference type="GeneID" id="19016300"/>
<evidence type="ECO:0000313" key="2">
    <source>
        <dbReference type="EMBL" id="CCO16038.1"/>
    </source>
</evidence>
<dbReference type="RefSeq" id="XP_007513513.1">
    <property type="nucleotide sequence ID" value="XM_007513451.1"/>
</dbReference>
<reference evidence="2 3" key="1">
    <citation type="submission" date="2011-10" db="EMBL/GenBank/DDBJ databases">
        <authorList>
            <person name="Genoscope - CEA"/>
        </authorList>
    </citation>
    <scope>NUCLEOTIDE SEQUENCE [LARGE SCALE GENOMIC DNA]</scope>
    <source>
        <strain evidence="2 3">RCC 1105</strain>
    </source>
</reference>
<dbReference type="EMBL" id="FO082275">
    <property type="protein sequence ID" value="CCO16038.1"/>
    <property type="molecule type" value="Genomic_DNA"/>
</dbReference>
<dbReference type="KEGG" id="bpg:Bathy04g02750"/>
<evidence type="ECO:0000313" key="3">
    <source>
        <dbReference type="Proteomes" id="UP000198341"/>
    </source>
</evidence>
<accession>K8F3D0</accession>
<dbReference type="AlphaFoldDB" id="K8F3D0"/>
<name>K8F3D0_9CHLO</name>
<sequence>MARDGWTPEMFRKDNIGNLLATTKSCLPCCLVSSSSMKKSSSSNEEEEKKDDDDDEKKRKRKITPQLPPESSPPVDKLYASEPPLQANAVVFNFPFTDDDEYFECARSATGGASLEDFNRVRIINVLNETEKDDLETRLFECGVPMKTLYDVNESVFEESRRRD</sequence>
<keyword evidence="3" id="KW-1185">Reference proteome</keyword>
<dbReference type="Proteomes" id="UP000198341">
    <property type="component" value="Chromosome 4"/>
</dbReference>
<feature type="region of interest" description="Disordered" evidence="1">
    <location>
        <begin position="33"/>
        <end position="80"/>
    </location>
</feature>
<proteinExistence type="predicted"/>